<keyword evidence="4" id="KW-0548">Nucleotidyltransferase</keyword>
<comment type="catalytic activity">
    <reaction evidence="8">
        <text>DNA(n) + a 2'-deoxyribonucleoside 5'-triphosphate = DNA(n+1) + diphosphate</text>
        <dbReference type="Rhea" id="RHEA:22508"/>
        <dbReference type="Rhea" id="RHEA-COMP:17339"/>
        <dbReference type="Rhea" id="RHEA-COMP:17340"/>
        <dbReference type="ChEBI" id="CHEBI:33019"/>
        <dbReference type="ChEBI" id="CHEBI:61560"/>
        <dbReference type="ChEBI" id="CHEBI:173112"/>
        <dbReference type="EC" id="2.7.7.7"/>
    </reaction>
</comment>
<feature type="non-terminal residue" evidence="12">
    <location>
        <position position="720"/>
    </location>
</feature>
<organism evidence="12 13">
    <name type="scientific">Aduncisulcus paluster</name>
    <dbReference type="NCBI Taxonomy" id="2918883"/>
    <lineage>
        <taxon>Eukaryota</taxon>
        <taxon>Metamonada</taxon>
        <taxon>Carpediemonas-like organisms</taxon>
        <taxon>Aduncisulcus</taxon>
    </lineage>
</organism>
<keyword evidence="6" id="KW-0238">DNA-binding</keyword>
<dbReference type="InterPro" id="IPR050240">
    <property type="entry name" value="DNA_pol_type-B"/>
</dbReference>
<dbReference type="InterPro" id="IPR006172">
    <property type="entry name" value="DNA-dir_DNA_pol_B"/>
</dbReference>
<dbReference type="InterPro" id="IPR036397">
    <property type="entry name" value="RNaseH_sf"/>
</dbReference>
<dbReference type="Pfam" id="PF03104">
    <property type="entry name" value="DNA_pol_B_exo1"/>
    <property type="match status" value="1"/>
</dbReference>
<proteinExistence type="inferred from homology"/>
<evidence type="ECO:0000259" key="10">
    <source>
        <dbReference type="Pfam" id="PF00136"/>
    </source>
</evidence>
<evidence type="ECO:0000256" key="4">
    <source>
        <dbReference type="ARBA" id="ARBA00022695"/>
    </source>
</evidence>
<evidence type="ECO:0000256" key="3">
    <source>
        <dbReference type="ARBA" id="ARBA00022679"/>
    </source>
</evidence>
<keyword evidence="13" id="KW-1185">Reference proteome</keyword>
<keyword evidence="9" id="KW-1133">Transmembrane helix</keyword>
<dbReference type="InterPro" id="IPR006134">
    <property type="entry name" value="DNA-dir_DNA_pol_B_multi_dom"/>
</dbReference>
<dbReference type="SMART" id="SM00486">
    <property type="entry name" value="POLBc"/>
    <property type="match status" value="1"/>
</dbReference>
<dbReference type="Gene3D" id="1.10.287.690">
    <property type="entry name" value="Helix hairpin bin"/>
    <property type="match status" value="1"/>
</dbReference>
<sequence>KIMCRRCYREKASTDEYKKMGLAVGVGVLSIGVAGMIIKMIAIPMGFLYRPSFDRKSFNNDEDLVFQLIEGDSYNGPKTPNRCSEMIHYRKRYSDLPADSEHIIRFYGVTDKGHSICVHIHGFLPYLYIPAPPGISPADFPKMIEFLNRKLFNGTRDKGVKKIEEVYKRTIHGWYGEEKRRFLRITATFPKQIPGLRSHFETPGAALTDYISQQPNFAGSLESDILFLQRFLVDNNIVGCGWAKITKSKYFLRSEAQKHSTCQLEIDISCSDIYTLGTEGVYSKLAPMVILSFDIECISPKGGFPDPLEDDDKIITIASSVHVFGKEESMYSVKKTCHCLHDTDPVRDVNVISFDSERELLNSWAQFVLDADPDIITGYNTSGFDLHYVVTRAKKLKCDRGLYFSRLRDFEITSEKHKFQSKQMGTIHSFKTEIPGRVEIDMLSWFRRTFKLRSYTLNAVSQEFLGEQKEDLHYSLILPLFKQTSADRQRIAVYCVKDSELPFRLMMKLMTLVQQVEMSRVTGVMLSLLLTRGESIKVVTQVYRAAKDRNFLVPYRSSSDADGAADGGYEGAKVFDPIQGFYRKDQPICVLDFSSLYPSIIIAHNLCFTTLVSQATVRAKKLVEGVDYETTPEGFMFIKKEKQEGLLPRILEDLLGARKEAKKLMNAVPKDEPDAELKKQVYDARQKALKVSANSVYGVTGASVGSMSCMQISKSITAYG</sequence>
<keyword evidence="3" id="KW-0808">Transferase</keyword>
<gene>
    <name evidence="12" type="ORF">ADUPG1_010316</name>
</gene>
<feature type="transmembrane region" description="Helical" evidence="9">
    <location>
        <begin position="21"/>
        <end position="49"/>
    </location>
</feature>
<name>A0ABQ5JWC3_9EUKA</name>
<dbReference type="InterPro" id="IPR006133">
    <property type="entry name" value="DNA-dir_DNA_pol_B_exonuc"/>
</dbReference>
<evidence type="ECO:0000259" key="11">
    <source>
        <dbReference type="Pfam" id="PF03104"/>
    </source>
</evidence>
<evidence type="ECO:0000256" key="6">
    <source>
        <dbReference type="ARBA" id="ARBA00023125"/>
    </source>
</evidence>
<dbReference type="PRINTS" id="PR00106">
    <property type="entry name" value="DNAPOLB"/>
</dbReference>
<comment type="similarity">
    <text evidence="1">Belongs to the DNA polymerase type-B family.</text>
</comment>
<dbReference type="SUPFAM" id="SSF103456">
    <property type="entry name" value="Preprotein translocase SecE subunit"/>
    <property type="match status" value="1"/>
</dbReference>
<evidence type="ECO:0000256" key="9">
    <source>
        <dbReference type="SAM" id="Phobius"/>
    </source>
</evidence>
<dbReference type="SUPFAM" id="SSF56672">
    <property type="entry name" value="DNA/RNA polymerases"/>
    <property type="match status" value="1"/>
</dbReference>
<evidence type="ECO:0000313" key="12">
    <source>
        <dbReference type="EMBL" id="GKT13698.1"/>
    </source>
</evidence>
<dbReference type="PANTHER" id="PTHR10322:SF23">
    <property type="entry name" value="DNA POLYMERASE DELTA CATALYTIC SUBUNIT"/>
    <property type="match status" value="1"/>
</dbReference>
<dbReference type="Proteomes" id="UP001057375">
    <property type="component" value="Unassembled WGS sequence"/>
</dbReference>
<feature type="non-terminal residue" evidence="12">
    <location>
        <position position="1"/>
    </location>
</feature>
<evidence type="ECO:0000256" key="1">
    <source>
        <dbReference type="ARBA" id="ARBA00005755"/>
    </source>
</evidence>
<dbReference type="EMBL" id="BQXS01011534">
    <property type="protein sequence ID" value="GKT13698.1"/>
    <property type="molecule type" value="Genomic_DNA"/>
</dbReference>
<dbReference type="InterPro" id="IPR012337">
    <property type="entry name" value="RNaseH-like_sf"/>
</dbReference>
<evidence type="ECO:0000256" key="8">
    <source>
        <dbReference type="ARBA" id="ARBA00049244"/>
    </source>
</evidence>
<reference evidence="12" key="1">
    <citation type="submission" date="2022-03" db="EMBL/GenBank/DDBJ databases">
        <title>Draft genome sequence of Aduncisulcus paluster, a free-living microaerophilic Fornicata.</title>
        <authorList>
            <person name="Yuyama I."/>
            <person name="Kume K."/>
            <person name="Tamura T."/>
            <person name="Inagaki Y."/>
            <person name="Hashimoto T."/>
        </authorList>
    </citation>
    <scope>NUCLEOTIDE SEQUENCE</scope>
    <source>
        <strain evidence="12">NY0171</strain>
    </source>
</reference>
<dbReference type="Gene3D" id="3.30.420.10">
    <property type="entry name" value="Ribonuclease H-like superfamily/Ribonuclease H"/>
    <property type="match status" value="1"/>
</dbReference>
<dbReference type="EC" id="2.7.7.7" evidence="2"/>
<dbReference type="InterPro" id="IPR043502">
    <property type="entry name" value="DNA/RNA_pol_sf"/>
</dbReference>
<evidence type="ECO:0000313" key="13">
    <source>
        <dbReference type="Proteomes" id="UP001057375"/>
    </source>
</evidence>
<dbReference type="PANTHER" id="PTHR10322">
    <property type="entry name" value="DNA POLYMERASE CATALYTIC SUBUNIT"/>
    <property type="match status" value="1"/>
</dbReference>
<dbReference type="Pfam" id="PF00136">
    <property type="entry name" value="DNA_pol_B"/>
    <property type="match status" value="1"/>
</dbReference>
<evidence type="ECO:0000256" key="5">
    <source>
        <dbReference type="ARBA" id="ARBA00022932"/>
    </source>
</evidence>
<dbReference type="Gene3D" id="3.30.342.10">
    <property type="entry name" value="DNA Polymerase, chain B, domain 1"/>
    <property type="match status" value="1"/>
</dbReference>
<keyword evidence="5" id="KW-0239">DNA-directed DNA polymerase</keyword>
<dbReference type="InterPro" id="IPR023211">
    <property type="entry name" value="DNA_pol_palm_dom_sf"/>
</dbReference>
<accession>A0ABQ5JWC3</accession>
<evidence type="ECO:0000256" key="7">
    <source>
        <dbReference type="ARBA" id="ARBA00024411"/>
    </source>
</evidence>
<protein>
    <recommendedName>
        <fullName evidence="7">DNA polymerase delta catalytic subunit</fullName>
        <ecNumber evidence="2">2.7.7.7</ecNumber>
    </recommendedName>
</protein>
<dbReference type="InterPro" id="IPR023391">
    <property type="entry name" value="Prot_translocase_SecE_dom_sf"/>
</dbReference>
<dbReference type="Gene3D" id="3.90.1600.10">
    <property type="entry name" value="Palm domain of DNA polymerase"/>
    <property type="match status" value="1"/>
</dbReference>
<comment type="caution">
    <text evidence="12">The sequence shown here is derived from an EMBL/GenBank/DDBJ whole genome shotgun (WGS) entry which is preliminary data.</text>
</comment>
<dbReference type="SUPFAM" id="SSF53098">
    <property type="entry name" value="Ribonuclease H-like"/>
    <property type="match status" value="1"/>
</dbReference>
<feature type="domain" description="DNA-directed DNA polymerase family B exonuclease" evidence="11">
    <location>
        <begin position="222"/>
        <end position="460"/>
    </location>
</feature>
<keyword evidence="9" id="KW-0812">Transmembrane</keyword>
<evidence type="ECO:0000256" key="2">
    <source>
        <dbReference type="ARBA" id="ARBA00012417"/>
    </source>
</evidence>
<keyword evidence="9" id="KW-0472">Membrane</keyword>
<feature type="domain" description="DNA-directed DNA polymerase family B multifunctional" evidence="10">
    <location>
        <begin position="525"/>
        <end position="720"/>
    </location>
</feature>
<dbReference type="Gene3D" id="1.20.5.820">
    <property type="entry name" value="Preprotein translocase SecE subunit"/>
    <property type="match status" value="1"/>
</dbReference>